<evidence type="ECO:0000313" key="2">
    <source>
        <dbReference type="Proteomes" id="UP001147760"/>
    </source>
</evidence>
<dbReference type="EMBL" id="JAPWDO010000002">
    <property type="protein sequence ID" value="KAJ5483752.1"/>
    <property type="molecule type" value="Genomic_DNA"/>
</dbReference>
<protein>
    <submittedName>
        <fullName evidence="1">Uncharacterized protein</fullName>
    </submittedName>
</protein>
<reference evidence="1" key="1">
    <citation type="submission" date="2022-12" db="EMBL/GenBank/DDBJ databases">
        <authorList>
            <person name="Petersen C."/>
        </authorList>
    </citation>
    <scope>NUCLEOTIDE SEQUENCE</scope>
    <source>
        <strain evidence="1">IBT 17660</strain>
    </source>
</reference>
<organism evidence="1 2">
    <name type="scientific">Penicillium desertorum</name>
    <dbReference type="NCBI Taxonomy" id="1303715"/>
    <lineage>
        <taxon>Eukaryota</taxon>
        <taxon>Fungi</taxon>
        <taxon>Dikarya</taxon>
        <taxon>Ascomycota</taxon>
        <taxon>Pezizomycotina</taxon>
        <taxon>Eurotiomycetes</taxon>
        <taxon>Eurotiomycetidae</taxon>
        <taxon>Eurotiales</taxon>
        <taxon>Aspergillaceae</taxon>
        <taxon>Penicillium</taxon>
    </lineage>
</organism>
<dbReference type="AlphaFoldDB" id="A0A9W9X4J6"/>
<comment type="caution">
    <text evidence="1">The sequence shown here is derived from an EMBL/GenBank/DDBJ whole genome shotgun (WGS) entry which is preliminary data.</text>
</comment>
<gene>
    <name evidence="1" type="ORF">N7530_002998</name>
</gene>
<accession>A0A9W9X4J6</accession>
<proteinExistence type="predicted"/>
<name>A0A9W9X4J6_9EURO</name>
<reference evidence="1" key="2">
    <citation type="journal article" date="2023" name="IMA Fungus">
        <title>Comparative genomic study of the Penicillium genus elucidates a diverse pangenome and 15 lateral gene transfer events.</title>
        <authorList>
            <person name="Petersen C."/>
            <person name="Sorensen T."/>
            <person name="Nielsen M.R."/>
            <person name="Sondergaard T.E."/>
            <person name="Sorensen J.L."/>
            <person name="Fitzpatrick D.A."/>
            <person name="Frisvad J.C."/>
            <person name="Nielsen K.L."/>
        </authorList>
    </citation>
    <scope>NUCLEOTIDE SEQUENCE</scope>
    <source>
        <strain evidence="1">IBT 17660</strain>
    </source>
</reference>
<dbReference type="Proteomes" id="UP001147760">
    <property type="component" value="Unassembled WGS sequence"/>
</dbReference>
<evidence type="ECO:0000313" key="1">
    <source>
        <dbReference type="EMBL" id="KAJ5483752.1"/>
    </source>
</evidence>
<keyword evidence="2" id="KW-1185">Reference proteome</keyword>
<sequence>MRAIPFYCPLIRTVVKNIIVDFEIAPHIGIQAFSSTCHDEYPTSSMSWMTPLTKLSTNAASSG</sequence>